<protein>
    <recommendedName>
        <fullName evidence="3">Ig-like domain-containing protein</fullName>
    </recommendedName>
</protein>
<gene>
    <name evidence="1" type="ORF">GM921_05180</name>
</gene>
<organism evidence="1 2">
    <name type="scientific">Pedobacter planticolens</name>
    <dbReference type="NCBI Taxonomy" id="2679964"/>
    <lineage>
        <taxon>Bacteria</taxon>
        <taxon>Pseudomonadati</taxon>
        <taxon>Bacteroidota</taxon>
        <taxon>Sphingobacteriia</taxon>
        <taxon>Sphingobacteriales</taxon>
        <taxon>Sphingobacteriaceae</taxon>
        <taxon>Pedobacter</taxon>
    </lineage>
</organism>
<keyword evidence="2" id="KW-1185">Reference proteome</keyword>
<name>A0A923DZK6_9SPHI</name>
<proteinExistence type="predicted"/>
<dbReference type="Proteomes" id="UP000601055">
    <property type="component" value="Unassembled WGS sequence"/>
</dbReference>
<accession>A0A923DZK6</accession>
<sequence length="251" mass="26215">MKTTIIKASLAVFILILSVVSKSKAQTYYPVYLCSGGTATLHTPEEIGLVSGDKVHWYLEGTEITGSVRTYDGTTANSTNYVTPNNLTPGVHNYTSRIESVAGCWGDMSDPFQVYQLPDKTLALTANNASYCGDNATLNSVITATTTPGQALPDGIEYAYVWTATKNGSPVSPLTSIGSDNASSTAVNLFTLTTTGAGSYVFSATVKYVIAAANTSGVLKSGDNNGCIVSATATQTVTVTPKPAKPTIIVQ</sequence>
<dbReference type="RefSeq" id="WP_182921536.1">
    <property type="nucleotide sequence ID" value="NZ_WNXD01000001.1"/>
</dbReference>
<comment type="caution">
    <text evidence="1">The sequence shown here is derived from an EMBL/GenBank/DDBJ whole genome shotgun (WGS) entry which is preliminary data.</text>
</comment>
<evidence type="ECO:0000313" key="1">
    <source>
        <dbReference type="EMBL" id="MBB2144864.1"/>
    </source>
</evidence>
<reference evidence="1" key="1">
    <citation type="submission" date="2019-11" db="EMBL/GenBank/DDBJ databases">
        <title>Description of Pedobacter sp. LMG 31464T.</title>
        <authorList>
            <person name="Carlier A."/>
            <person name="Qi S."/>
            <person name="Vandamme P."/>
        </authorList>
    </citation>
    <scope>NUCLEOTIDE SEQUENCE</scope>
    <source>
        <strain evidence="1">LMG 31464</strain>
    </source>
</reference>
<dbReference type="EMBL" id="WNXD01000001">
    <property type="protein sequence ID" value="MBB2144864.1"/>
    <property type="molecule type" value="Genomic_DNA"/>
</dbReference>
<dbReference type="AlphaFoldDB" id="A0A923DZK6"/>
<evidence type="ECO:0008006" key="3">
    <source>
        <dbReference type="Google" id="ProtNLM"/>
    </source>
</evidence>
<evidence type="ECO:0000313" key="2">
    <source>
        <dbReference type="Proteomes" id="UP000601055"/>
    </source>
</evidence>